<evidence type="ECO:0000313" key="8">
    <source>
        <dbReference type="Proteomes" id="UP001163828"/>
    </source>
</evidence>
<feature type="compositionally biased region" description="Basic and acidic residues" evidence="5">
    <location>
        <begin position="122"/>
        <end position="143"/>
    </location>
</feature>
<feature type="region of interest" description="Disordered" evidence="5">
    <location>
        <begin position="267"/>
        <end position="294"/>
    </location>
</feature>
<dbReference type="Proteomes" id="UP001163828">
    <property type="component" value="Unassembled WGS sequence"/>
</dbReference>
<feature type="region of interest" description="Disordered" evidence="5">
    <location>
        <begin position="390"/>
        <end position="448"/>
    </location>
</feature>
<dbReference type="PROSITE" id="PS51886">
    <property type="entry name" value="TLDC"/>
    <property type="match status" value="1"/>
</dbReference>
<accession>A0ABQ8QEQ0</accession>
<reference evidence="7" key="1">
    <citation type="submission" date="2022-08" db="EMBL/GenBank/DDBJ databases">
        <authorList>
            <consortium name="DOE Joint Genome Institute"/>
            <person name="Min B."/>
            <person name="Riley R."/>
            <person name="Sierra-Patev S."/>
            <person name="Naranjo-Ortiz M."/>
            <person name="Looney B."/>
            <person name="Konkel Z."/>
            <person name="Slot J.C."/>
            <person name="Sakamoto Y."/>
            <person name="Steenwyk J.L."/>
            <person name="Rokas A."/>
            <person name="Carro J."/>
            <person name="Camarero S."/>
            <person name="Ferreira P."/>
            <person name="Molpeceres G."/>
            <person name="Ruiz-Duenas F.J."/>
            <person name="Serrano A."/>
            <person name="Henrissat B."/>
            <person name="Drula E."/>
            <person name="Hughes K.W."/>
            <person name="Mata J.L."/>
            <person name="Ishikawa N.K."/>
            <person name="Vargas-Isla R."/>
            <person name="Ushijima S."/>
            <person name="Smith C.A."/>
            <person name="Ahrendt S."/>
            <person name="Andreopoulos W."/>
            <person name="He G."/>
            <person name="Labutti K."/>
            <person name="Lipzen A."/>
            <person name="Ng V."/>
            <person name="Sandor L."/>
            <person name="Barry K."/>
            <person name="Martinez A.T."/>
            <person name="Xiao Y."/>
            <person name="Gibbons J.G."/>
            <person name="Terashima K."/>
            <person name="Hibbett D.S."/>
            <person name="Grigoriev I.V."/>
        </authorList>
    </citation>
    <scope>NUCLEOTIDE SEQUENCE</scope>
    <source>
        <strain evidence="7">TFB10827</strain>
    </source>
</reference>
<keyword evidence="3" id="KW-0496">Mitochondrion</keyword>
<dbReference type="EMBL" id="MU790597">
    <property type="protein sequence ID" value="KAJ3996933.1"/>
    <property type="molecule type" value="Genomic_DNA"/>
</dbReference>
<evidence type="ECO:0000313" key="7">
    <source>
        <dbReference type="EMBL" id="KAJ3996933.1"/>
    </source>
</evidence>
<feature type="compositionally biased region" description="Low complexity" evidence="5">
    <location>
        <begin position="225"/>
        <end position="234"/>
    </location>
</feature>
<evidence type="ECO:0000259" key="6">
    <source>
        <dbReference type="PROSITE" id="PS51886"/>
    </source>
</evidence>
<keyword evidence="8" id="KW-1185">Reference proteome</keyword>
<evidence type="ECO:0000256" key="5">
    <source>
        <dbReference type="SAM" id="MobiDB-lite"/>
    </source>
</evidence>
<comment type="subcellular location">
    <subcellularLocation>
        <location evidence="1">Mitochondrion</location>
    </subcellularLocation>
</comment>
<feature type="region of interest" description="Disordered" evidence="5">
    <location>
        <begin position="122"/>
        <end position="159"/>
    </location>
</feature>
<feature type="compositionally biased region" description="Polar residues" evidence="5">
    <location>
        <begin position="202"/>
        <end position="216"/>
    </location>
</feature>
<dbReference type="Pfam" id="PF07534">
    <property type="entry name" value="TLD"/>
    <property type="match status" value="1"/>
</dbReference>
<feature type="compositionally biased region" description="Low complexity" evidence="5">
    <location>
        <begin position="267"/>
        <end position="278"/>
    </location>
</feature>
<sequence>MELSMNSFPPLIPIPSASSSSDAKEQLDEEFATLFSPPTPRASPEPSSDIFKPLPRSSSSNHHDASNSPDSEFGSFVSVPPSEDPLSFTALSSANERPPSSSSRHVKTPSWSFFDSFAQEAKAAHERNKRDVMDELLHEENRSKGSQSLTNTSEQSTEAANSFLDLDLNFFTPRSENITPQEDYVSYSHDSNTQHTSRHVKTSSSPQILTRKSTLSLPHGPAPPIASTSSALSSLRTENVPDTESTIAQSPSYQTLSNISSKWMSSLLKPSPSESSPSGTSEIEQPSPSITASMPVFNTHTRSQSTLSSDSWVPRHSQTFPFPTSLASSFSSSFTSSLPSTTSIQPTMHSGINHSPFAPHVFVAPSGAPGFKPEGYDWDKGYSGDLDKELLETGKNSSGPSKSLIVPGKQPISRHSSPVDRNLIPGLPSMNSQPHSRSQTPSPIPSMGIGGLIEKKAGNLELKGRREATVAVLNVNLAEMIRSRLPALARLPRSWNLLYSLDQHGISLHTLYDMCENQSQLKIGSAFASKVGALVVMKDSGDAIFGVYMGDGVRQSKGKGYYGSGESFLWRCVNGSLQVFKWTGKNEYVALCEPEYLSFGGGDGAYGLYLDDSLFDGSSARCPTFDNEPLCSPGEKKGRAVSFECVGLEVWGVGP</sequence>
<feature type="compositionally biased region" description="Polar residues" evidence="5">
    <location>
        <begin position="429"/>
        <end position="441"/>
    </location>
</feature>
<organism evidence="7 8">
    <name type="scientific">Lentinula boryana</name>
    <dbReference type="NCBI Taxonomy" id="40481"/>
    <lineage>
        <taxon>Eukaryota</taxon>
        <taxon>Fungi</taxon>
        <taxon>Dikarya</taxon>
        <taxon>Basidiomycota</taxon>
        <taxon>Agaricomycotina</taxon>
        <taxon>Agaricomycetes</taxon>
        <taxon>Agaricomycetidae</taxon>
        <taxon>Agaricales</taxon>
        <taxon>Marasmiineae</taxon>
        <taxon>Omphalotaceae</taxon>
        <taxon>Lentinula</taxon>
    </lineage>
</organism>
<feature type="compositionally biased region" description="Polar residues" evidence="5">
    <location>
        <begin position="279"/>
        <end position="294"/>
    </location>
</feature>
<evidence type="ECO:0000256" key="4">
    <source>
        <dbReference type="ARBA" id="ARBA00040604"/>
    </source>
</evidence>
<comment type="caution">
    <text evidence="7">The sequence shown here is derived from an EMBL/GenBank/DDBJ whole genome shotgun (WGS) entry which is preliminary data.</text>
</comment>
<protein>
    <recommendedName>
        <fullName evidence="4">Oxidation resistance protein 1</fullName>
    </recommendedName>
</protein>
<name>A0ABQ8QEQ0_9AGAR</name>
<evidence type="ECO:0000256" key="3">
    <source>
        <dbReference type="ARBA" id="ARBA00023128"/>
    </source>
</evidence>
<dbReference type="SMART" id="SM00584">
    <property type="entry name" value="TLDc"/>
    <property type="match status" value="1"/>
</dbReference>
<comment type="similarity">
    <text evidence="2">Belongs to the OXR1 family.</text>
</comment>
<feature type="region of interest" description="Disordered" evidence="5">
    <location>
        <begin position="1"/>
        <end position="108"/>
    </location>
</feature>
<gene>
    <name evidence="7" type="ORF">F5050DRAFT_1506591</name>
</gene>
<dbReference type="PANTHER" id="PTHR23354:SF62">
    <property type="entry name" value="MUSTARD, ISOFORM V"/>
    <property type="match status" value="1"/>
</dbReference>
<feature type="domain" description="TLDc" evidence="6">
    <location>
        <begin position="471"/>
        <end position="654"/>
    </location>
</feature>
<evidence type="ECO:0000256" key="2">
    <source>
        <dbReference type="ARBA" id="ARBA00009540"/>
    </source>
</evidence>
<proteinExistence type="inferred from homology"/>
<feature type="compositionally biased region" description="Polar residues" evidence="5">
    <location>
        <begin position="144"/>
        <end position="159"/>
    </location>
</feature>
<evidence type="ECO:0000256" key="1">
    <source>
        <dbReference type="ARBA" id="ARBA00004173"/>
    </source>
</evidence>
<dbReference type="InterPro" id="IPR006571">
    <property type="entry name" value="TLDc_dom"/>
</dbReference>
<feature type="region of interest" description="Disordered" evidence="5">
    <location>
        <begin position="181"/>
        <end position="252"/>
    </location>
</feature>
<dbReference type="PANTHER" id="PTHR23354">
    <property type="entry name" value="NUCLEOLAR PROTEIN 7/ESTROGEN RECEPTOR COACTIVATOR-RELATED"/>
    <property type="match status" value="1"/>
</dbReference>
<feature type="compositionally biased region" description="Polar residues" evidence="5">
    <location>
        <begin position="235"/>
        <end position="252"/>
    </location>
</feature>